<dbReference type="GeneID" id="8859479"/>
<feature type="compositionally biased region" description="Low complexity" evidence="1">
    <location>
        <begin position="57"/>
        <end position="72"/>
    </location>
</feature>
<protein>
    <submittedName>
        <fullName evidence="2">Uncharacterized protein</fullName>
    </submittedName>
</protein>
<evidence type="ECO:0000313" key="3">
    <source>
        <dbReference type="Proteomes" id="UP000006671"/>
    </source>
</evidence>
<reference evidence="2 3" key="1">
    <citation type="journal article" date="2010" name="Cell">
        <title>The genome of Naegleria gruberi illuminates early eukaryotic versatility.</title>
        <authorList>
            <person name="Fritz-Laylin L.K."/>
            <person name="Prochnik S.E."/>
            <person name="Ginger M.L."/>
            <person name="Dacks J.B."/>
            <person name="Carpenter M.L."/>
            <person name="Field M.C."/>
            <person name="Kuo A."/>
            <person name="Paredez A."/>
            <person name="Chapman J."/>
            <person name="Pham J."/>
            <person name="Shu S."/>
            <person name="Neupane R."/>
            <person name="Cipriano M."/>
            <person name="Mancuso J."/>
            <person name="Tu H."/>
            <person name="Salamov A."/>
            <person name="Lindquist E."/>
            <person name="Shapiro H."/>
            <person name="Lucas S."/>
            <person name="Grigoriev I.V."/>
            <person name="Cande W.Z."/>
            <person name="Fulton C."/>
            <person name="Rokhsar D.S."/>
            <person name="Dawson S.C."/>
        </authorList>
    </citation>
    <scope>NUCLEOTIDE SEQUENCE [LARGE SCALE GENOMIC DNA]</scope>
    <source>
        <strain evidence="2 3">NEG-M</strain>
    </source>
</reference>
<sequence>MSGGTAQQLSTTDEYQSTKSFNFFVKDPKVKIFSSIENSVSAATPQKKERKQKVVDDNNSSGSSNNQVGGSNCLLDSEASGSLGKNSTSVQSRKVGEHHLSHWFLKKEEPKKNKVDPQRGITKKKRKKQMVDVSNVLLSKPIMEQSSVVFQPIQTPPQQPSVLSQQHYATNVYNAGSQSYHNVIQPSYQHSNVDNNAPRGFVPYTHQYQRCSTQNNMITSPPVDPTPYNGPYSPPNYSRVSSPEQRFDGVSGRPCYDNIGPYCHSPLSNSTCSQKQFPEPTKVPSPIQQCVSRIAPPPFGGIFEKPFETLPPLSALLTTPPERSTLDLYAKPQPANVLPSLSCLLYNKPEQ</sequence>
<evidence type="ECO:0000256" key="1">
    <source>
        <dbReference type="SAM" id="MobiDB-lite"/>
    </source>
</evidence>
<feature type="region of interest" description="Disordered" evidence="1">
    <location>
        <begin position="36"/>
        <end position="128"/>
    </location>
</feature>
<keyword evidence="3" id="KW-1185">Reference proteome</keyword>
<name>D2VA41_NAEGR</name>
<accession>D2VA41</accession>
<dbReference type="Proteomes" id="UP000006671">
    <property type="component" value="Unassembled WGS sequence"/>
</dbReference>
<dbReference type="KEGG" id="ngr:NAEGRDRAFT_79172"/>
<organism evidence="3">
    <name type="scientific">Naegleria gruberi</name>
    <name type="common">Amoeba</name>
    <dbReference type="NCBI Taxonomy" id="5762"/>
    <lineage>
        <taxon>Eukaryota</taxon>
        <taxon>Discoba</taxon>
        <taxon>Heterolobosea</taxon>
        <taxon>Tetramitia</taxon>
        <taxon>Eutetramitia</taxon>
        <taxon>Vahlkampfiidae</taxon>
        <taxon>Naegleria</taxon>
    </lineage>
</organism>
<dbReference type="EMBL" id="GG738859">
    <property type="protein sequence ID" value="EFC46362.1"/>
    <property type="molecule type" value="Genomic_DNA"/>
</dbReference>
<proteinExistence type="predicted"/>
<dbReference type="InParanoid" id="D2VA41"/>
<feature type="compositionally biased region" description="Polar residues" evidence="1">
    <location>
        <begin position="79"/>
        <end position="92"/>
    </location>
</feature>
<evidence type="ECO:0000313" key="2">
    <source>
        <dbReference type="EMBL" id="EFC46362.1"/>
    </source>
</evidence>
<dbReference type="RefSeq" id="XP_002679106.1">
    <property type="nucleotide sequence ID" value="XM_002679060.1"/>
</dbReference>
<dbReference type="AlphaFoldDB" id="D2VA41"/>
<feature type="compositionally biased region" description="Basic and acidic residues" evidence="1">
    <location>
        <begin position="94"/>
        <end position="117"/>
    </location>
</feature>
<gene>
    <name evidence="2" type="ORF">NAEGRDRAFT_79172</name>
</gene>
<dbReference type="VEuPathDB" id="AmoebaDB:NAEGRDRAFT_79172"/>